<sequence length="271" mass="28092">MKNIFKIFTLFLAGSILLSSCGDDDSAPIEDLQANLGAAATVDVESTVSLDASASVGTIATFDWMVTDPDGAEVTLENESSAMPSFVATKAGDYSIDLTVTSATGLESMVSGSVTVESPTYATSDQMGRPAINTVFNFFGSAEVKNGYNMTLPSEGSANADAFAGILNALQTYIYLDPAQFENILGIGNDALAGVLAVDVLQSNKNSATAYGSLNGRALGDDVVDVTLILAFDDQSAAGADNQVKAGLVSDNVQSNDKSFSNSFPYLADPH</sequence>
<dbReference type="InterPro" id="IPR013783">
    <property type="entry name" value="Ig-like_fold"/>
</dbReference>
<keyword evidence="1" id="KW-0732">Signal</keyword>
<dbReference type="SUPFAM" id="SSF49299">
    <property type="entry name" value="PKD domain"/>
    <property type="match status" value="1"/>
</dbReference>
<gene>
    <name evidence="2" type="ORF">SAMN05421640_0412</name>
</gene>
<protein>
    <recommendedName>
        <fullName evidence="4">PKD domain-containing protein</fullName>
    </recommendedName>
</protein>
<dbReference type="Gene3D" id="2.60.40.10">
    <property type="entry name" value="Immunoglobulins"/>
    <property type="match status" value="1"/>
</dbReference>
<proteinExistence type="predicted"/>
<dbReference type="RefSeq" id="WP_179213278.1">
    <property type="nucleotide sequence ID" value="NZ_FZPD01000001.1"/>
</dbReference>
<dbReference type="EMBL" id="FZPD01000001">
    <property type="protein sequence ID" value="SNS50086.1"/>
    <property type="molecule type" value="Genomic_DNA"/>
</dbReference>
<evidence type="ECO:0000256" key="1">
    <source>
        <dbReference type="SAM" id="SignalP"/>
    </source>
</evidence>
<dbReference type="Pfam" id="PF22352">
    <property type="entry name" value="K319L-like_PKD"/>
    <property type="match status" value="1"/>
</dbReference>
<dbReference type="AlphaFoldDB" id="A0A239EZJ2"/>
<accession>A0A239EZJ2</accession>
<keyword evidence="3" id="KW-1185">Reference proteome</keyword>
<name>A0A239EZJ2_EKHLU</name>
<dbReference type="PROSITE" id="PS51257">
    <property type="entry name" value="PROKAR_LIPOPROTEIN"/>
    <property type="match status" value="1"/>
</dbReference>
<dbReference type="InterPro" id="IPR025566">
    <property type="entry name" value="DUF4331"/>
</dbReference>
<dbReference type="Proteomes" id="UP000198393">
    <property type="component" value="Unassembled WGS sequence"/>
</dbReference>
<dbReference type="Pfam" id="PF14224">
    <property type="entry name" value="DUF4331"/>
    <property type="match status" value="1"/>
</dbReference>
<reference evidence="2 3" key="1">
    <citation type="submission" date="2017-06" db="EMBL/GenBank/DDBJ databases">
        <authorList>
            <person name="Kim H.J."/>
            <person name="Triplett B.A."/>
        </authorList>
    </citation>
    <scope>NUCLEOTIDE SEQUENCE [LARGE SCALE GENOMIC DNA]</scope>
    <source>
        <strain evidence="2 3">DSM 19307</strain>
    </source>
</reference>
<evidence type="ECO:0008006" key="4">
    <source>
        <dbReference type="Google" id="ProtNLM"/>
    </source>
</evidence>
<dbReference type="InterPro" id="IPR035986">
    <property type="entry name" value="PKD_dom_sf"/>
</dbReference>
<evidence type="ECO:0000313" key="3">
    <source>
        <dbReference type="Proteomes" id="UP000198393"/>
    </source>
</evidence>
<feature type="signal peptide" evidence="1">
    <location>
        <begin position="1"/>
        <end position="21"/>
    </location>
</feature>
<organism evidence="2 3">
    <name type="scientific">Ekhidna lutea</name>
    <dbReference type="NCBI Taxonomy" id="447679"/>
    <lineage>
        <taxon>Bacteria</taxon>
        <taxon>Pseudomonadati</taxon>
        <taxon>Bacteroidota</taxon>
        <taxon>Cytophagia</taxon>
        <taxon>Cytophagales</taxon>
        <taxon>Reichenbachiellaceae</taxon>
        <taxon>Ekhidna</taxon>
    </lineage>
</organism>
<evidence type="ECO:0000313" key="2">
    <source>
        <dbReference type="EMBL" id="SNS50086.1"/>
    </source>
</evidence>
<feature type="chain" id="PRO_5013167502" description="PKD domain-containing protein" evidence="1">
    <location>
        <begin position="22"/>
        <end position="271"/>
    </location>
</feature>